<evidence type="ECO:0000313" key="9">
    <source>
        <dbReference type="EMBL" id="SIN83280.1"/>
    </source>
</evidence>
<dbReference type="STRING" id="536979.SAMN04488055_1664"/>
<evidence type="ECO:0000256" key="6">
    <source>
        <dbReference type="ARBA" id="ARBA00023295"/>
    </source>
</evidence>
<dbReference type="EC" id="3.2.1.51" evidence="3"/>
<dbReference type="EMBL" id="FSRA01000001">
    <property type="protein sequence ID" value="SIN83280.1"/>
    <property type="molecule type" value="Genomic_DNA"/>
</dbReference>
<evidence type="ECO:0000256" key="5">
    <source>
        <dbReference type="ARBA" id="ARBA00022801"/>
    </source>
</evidence>
<dbReference type="InterPro" id="IPR017853">
    <property type="entry name" value="GH"/>
</dbReference>
<keyword evidence="4 7" id="KW-0732">Signal</keyword>
<evidence type="ECO:0000256" key="4">
    <source>
        <dbReference type="ARBA" id="ARBA00022729"/>
    </source>
</evidence>
<dbReference type="InterPro" id="IPR057739">
    <property type="entry name" value="Glyco_hydro_29_N"/>
</dbReference>
<accession>A0A1N6EJZ3</accession>
<feature type="domain" description="Glycoside hydrolase family 29 N-terminal" evidence="8">
    <location>
        <begin position="22"/>
        <end position="333"/>
    </location>
</feature>
<comment type="similarity">
    <text evidence="2">Belongs to the glycosyl hydrolase 29 family.</text>
</comment>
<feature type="signal peptide" evidence="7">
    <location>
        <begin position="1"/>
        <end position="21"/>
    </location>
</feature>
<dbReference type="SMART" id="SM00812">
    <property type="entry name" value="Alpha_L_fucos"/>
    <property type="match status" value="1"/>
</dbReference>
<evidence type="ECO:0000256" key="2">
    <source>
        <dbReference type="ARBA" id="ARBA00007951"/>
    </source>
</evidence>
<dbReference type="RefSeq" id="WP_074238789.1">
    <property type="nucleotide sequence ID" value="NZ_FSRA01000001.1"/>
</dbReference>
<dbReference type="Gene3D" id="3.20.20.80">
    <property type="entry name" value="Glycosidases"/>
    <property type="match status" value="1"/>
</dbReference>
<reference evidence="9 10" key="1">
    <citation type="submission" date="2016-11" db="EMBL/GenBank/DDBJ databases">
        <authorList>
            <person name="Jaros S."/>
            <person name="Januszkiewicz K."/>
            <person name="Wedrychowicz H."/>
        </authorList>
    </citation>
    <scope>NUCLEOTIDE SEQUENCE [LARGE SCALE GENOMIC DNA]</scope>
    <source>
        <strain evidence="9 10">DSM 24787</strain>
    </source>
</reference>
<dbReference type="Pfam" id="PF01120">
    <property type="entry name" value="Alpha_L_fucos"/>
    <property type="match status" value="1"/>
</dbReference>
<name>A0A1N6EJZ3_9BACT</name>
<protein>
    <recommendedName>
        <fullName evidence="3">alpha-L-fucosidase</fullName>
        <ecNumber evidence="3">3.2.1.51</ecNumber>
    </recommendedName>
</protein>
<keyword evidence="5" id="KW-0378">Hydrolase</keyword>
<dbReference type="OrthoDB" id="107551at2"/>
<comment type="function">
    <text evidence="1">Alpha-L-fucosidase is responsible for hydrolyzing the alpha-1,6-linked fucose joined to the reducing-end N-acetylglucosamine of the carbohydrate moieties of glycoproteins.</text>
</comment>
<evidence type="ECO:0000256" key="1">
    <source>
        <dbReference type="ARBA" id="ARBA00004071"/>
    </source>
</evidence>
<dbReference type="PANTHER" id="PTHR10030:SF37">
    <property type="entry name" value="ALPHA-L-FUCOSIDASE-RELATED"/>
    <property type="match status" value="1"/>
</dbReference>
<dbReference type="Proteomes" id="UP000185003">
    <property type="component" value="Unassembled WGS sequence"/>
</dbReference>
<dbReference type="InterPro" id="IPR016286">
    <property type="entry name" value="FUC_metazoa-typ"/>
</dbReference>
<organism evidence="9 10">
    <name type="scientific">Chitinophaga niabensis</name>
    <dbReference type="NCBI Taxonomy" id="536979"/>
    <lineage>
        <taxon>Bacteria</taxon>
        <taxon>Pseudomonadati</taxon>
        <taxon>Bacteroidota</taxon>
        <taxon>Chitinophagia</taxon>
        <taxon>Chitinophagales</taxon>
        <taxon>Chitinophagaceae</taxon>
        <taxon>Chitinophaga</taxon>
    </lineage>
</organism>
<dbReference type="GO" id="GO:0006004">
    <property type="term" value="P:fucose metabolic process"/>
    <property type="evidence" value="ECO:0007669"/>
    <property type="project" value="InterPro"/>
</dbReference>
<keyword evidence="10" id="KW-1185">Reference proteome</keyword>
<dbReference type="PRINTS" id="PR00741">
    <property type="entry name" value="GLHYDRLASE29"/>
</dbReference>
<feature type="chain" id="PRO_5013269411" description="alpha-L-fucosidase" evidence="7">
    <location>
        <begin position="22"/>
        <end position="699"/>
    </location>
</feature>
<dbReference type="PANTHER" id="PTHR10030">
    <property type="entry name" value="ALPHA-L-FUCOSIDASE"/>
    <property type="match status" value="1"/>
</dbReference>
<sequence>MIRRTILAIVVLCFLGSGAMAQSKALQEWKDQKYSMFIHWGAIYSTLGGMWKGEKVSRGYSEQIRAHHGGIYSDNYAAVAKRFNPSLWNPDSIVALAKAAGMKSVVITSKHHDGFCMFKSAYTKFNVVDATPYKRDVIKELSEACKRNGFKMGLYFSLIDWNYPQAYPISASNSDPITPEHHQYNLNQVTELLSNYGPISELWFDMGSLTPVQSKELADLVHKLQPDCMVSGRLGNDAGDFCVMGDNDYPDYKIATPWQTPASVYDETWGYRSWQEHGKVEDKAHEKLVGLIKVVSRGGNYLLNIGPRGDGSVVEFEKDVLLRIGDWLKVNGEGIYGASANPFDHTFDWGEVTVKNDVVYLYVLKLPADRVLDLKGVFGPIKVTDNAGKRFSTKDTKEGKQIILPADLTLNEVKVLRFRHAKSVKIERNKGIDVPVLNRDNAVKHYSISGADYNSYYRSTVAYSWHFAGGRAKPPVLVYTAQEKGKTISVNLNGNEQQVLLNGSVIPIPPVAVSFGQMYLNGPYWSGIGWSNGDLYNIDPSQSWPVKNGKVWTAQPSWKNGARYELDVTPDQSYYVLQEINAAKATPYVLRFTSGDGIQVFLNGEEQTVHNNPARDTLQQEYLLLPLREGKNQLVVKFYNRFADKTVFAIDKDVPQELYEQPLNMSFGEKSVYSDLEVKLYQPVSPHRDMRLPSLMIRL</sequence>
<proteinExistence type="inferred from homology"/>
<gene>
    <name evidence="9" type="ORF">SAMN04488055_1664</name>
</gene>
<dbReference type="GO" id="GO:0005764">
    <property type="term" value="C:lysosome"/>
    <property type="evidence" value="ECO:0007669"/>
    <property type="project" value="TreeGrafter"/>
</dbReference>
<evidence type="ECO:0000313" key="10">
    <source>
        <dbReference type="Proteomes" id="UP000185003"/>
    </source>
</evidence>
<dbReference type="InterPro" id="IPR000933">
    <property type="entry name" value="Glyco_hydro_29"/>
</dbReference>
<dbReference type="AlphaFoldDB" id="A0A1N6EJZ3"/>
<evidence type="ECO:0000256" key="7">
    <source>
        <dbReference type="SAM" id="SignalP"/>
    </source>
</evidence>
<dbReference type="GO" id="GO:0004560">
    <property type="term" value="F:alpha-L-fucosidase activity"/>
    <property type="evidence" value="ECO:0007669"/>
    <property type="project" value="InterPro"/>
</dbReference>
<dbReference type="SUPFAM" id="SSF51445">
    <property type="entry name" value="(Trans)glycosidases"/>
    <property type="match status" value="1"/>
</dbReference>
<evidence type="ECO:0000256" key="3">
    <source>
        <dbReference type="ARBA" id="ARBA00012662"/>
    </source>
</evidence>
<dbReference type="GO" id="GO:0016139">
    <property type="term" value="P:glycoside catabolic process"/>
    <property type="evidence" value="ECO:0007669"/>
    <property type="project" value="TreeGrafter"/>
</dbReference>
<evidence type="ECO:0000259" key="8">
    <source>
        <dbReference type="Pfam" id="PF01120"/>
    </source>
</evidence>
<keyword evidence="6" id="KW-0326">Glycosidase</keyword>